<evidence type="ECO:0000259" key="1">
    <source>
        <dbReference type="Pfam" id="PF16467"/>
    </source>
</evidence>
<dbReference type="EMBL" id="BK016245">
    <property type="protein sequence ID" value="DAG04821.1"/>
    <property type="molecule type" value="Genomic_DNA"/>
</dbReference>
<sequence length="934" mass="106174">MTYLPTEEDLALLKSRSKRLYCRIELLNKEYQIIDMIEGLALSGSNSIDAESDTRRTFNLDIFPKKGFSISQFSTEEWTSKMLRLRIGMKAPTSEVLIAPDGVALTEGRIENIIKTNPFYILKKMKLKRMVWKYQLGGYAQYGNIDNINRQRIMWTDENKTRYADFLKEQGESGTYSTVLGSVTGYEFNKNEYQIAYTPLLVNADGIIIPLLEKDIASYLKSIFNAACSSIQKDATTLQSKILELDAIGIDCTVYGNKIRVKNMIAAVEGGVHNGSTLTAADVAAISGCAKEELEKYFHGTSKYLGLSMHDIQGTLWELKDGLDQIHDFYYDLLSGQSKARAGTNFVDTDGVHWYGAGVYAIQQNGYSYNATTNKLSLSCLDMTSLLDGTLGGTLTGYATRIPMYDRKLVVENGVKYYEDDKKKPHYVRDSIKETFELSGLTKSMVDYWVRRIPHDLEYNTGTTIWNILTELRDLHFPFEMYFDDDTFVCKEIPSGYDDPVVLDEDTFKSMVISEDANVDYSQIHNCVEVWGASNSSDYFCKDKLEGTDPDGTGEVVYCKKGTKEWNDVVVLLKNNELNMGYNMNPNDTGASILLLKLKQASISDGTKFSFICPEDIAIDARICVENIVTTIKPNPNGEGEYQETTRAVYGPMMLFKAVTNEDGEDEPEDTSLLKKGRYYVIKYGEHWLNQATDGAFVYKFNALTGKYEKEQRDPQVRYYPKQVYNPSTKHYETKYIKYDPVTDKETELSDPALLVESRVYFIGQSQSHAMTKFVDAMPSTEQIAADKIAEACDNLEYVVVNDPNRTDDLYNSRLTIDKIGRRNLVCSGSEYEGYTSDESAMTVCKYMLWKNCRLTDSITLNMHMIPWLDVNEKVKYAAKYLKSDIAVEWIIKKIDKNIGEGTMNVTLSRYYPYYPYITYENVLKGKYTDNTVT</sequence>
<protein>
    <recommendedName>
        <fullName evidence="1">DUF5048 domain-containing protein</fullName>
    </recommendedName>
</protein>
<accession>A0A8S5VDM2</accession>
<feature type="domain" description="DUF5048" evidence="1">
    <location>
        <begin position="812"/>
        <end position="915"/>
    </location>
</feature>
<dbReference type="InterPro" id="IPR032489">
    <property type="entry name" value="DUF5048"/>
</dbReference>
<name>A0A8S5VDM2_9CAUD</name>
<evidence type="ECO:0000313" key="2">
    <source>
        <dbReference type="EMBL" id="DAG04821.1"/>
    </source>
</evidence>
<reference evidence="2" key="1">
    <citation type="journal article" date="2021" name="Proc. Natl. Acad. Sci. U.S.A.">
        <title>A Catalog of Tens of Thousands of Viruses from Human Metagenomes Reveals Hidden Associations with Chronic Diseases.</title>
        <authorList>
            <person name="Tisza M.J."/>
            <person name="Buck C.B."/>
        </authorList>
    </citation>
    <scope>NUCLEOTIDE SEQUENCE</scope>
    <source>
        <strain evidence="2">CtGa111</strain>
    </source>
</reference>
<organism evidence="2">
    <name type="scientific">Siphoviridae sp. ctGa111</name>
    <dbReference type="NCBI Taxonomy" id="2825413"/>
    <lineage>
        <taxon>Viruses</taxon>
        <taxon>Duplodnaviria</taxon>
        <taxon>Heunggongvirae</taxon>
        <taxon>Uroviricota</taxon>
        <taxon>Caudoviricetes</taxon>
    </lineage>
</organism>
<dbReference type="Pfam" id="PF16467">
    <property type="entry name" value="DUF5048"/>
    <property type="match status" value="1"/>
</dbReference>
<proteinExistence type="predicted"/>